<dbReference type="GO" id="GO:0003700">
    <property type="term" value="F:DNA-binding transcription factor activity"/>
    <property type="evidence" value="ECO:0007669"/>
    <property type="project" value="TreeGrafter"/>
</dbReference>
<keyword evidence="3" id="KW-0804">Transcription</keyword>
<evidence type="ECO:0000256" key="2">
    <source>
        <dbReference type="ARBA" id="ARBA00023125"/>
    </source>
</evidence>
<dbReference type="Gene3D" id="3.40.50.2300">
    <property type="match status" value="1"/>
</dbReference>
<organism evidence="5">
    <name type="scientific">bioreactor metagenome</name>
    <dbReference type="NCBI Taxonomy" id="1076179"/>
    <lineage>
        <taxon>unclassified sequences</taxon>
        <taxon>metagenomes</taxon>
        <taxon>ecological metagenomes</taxon>
    </lineage>
</organism>
<dbReference type="PANTHER" id="PTHR30146:SF109">
    <property type="entry name" value="HTH-TYPE TRANSCRIPTIONAL REGULATOR GALS"/>
    <property type="match status" value="1"/>
</dbReference>
<dbReference type="InterPro" id="IPR028082">
    <property type="entry name" value="Peripla_BP_I"/>
</dbReference>
<evidence type="ECO:0000259" key="4">
    <source>
        <dbReference type="Pfam" id="PF13377"/>
    </source>
</evidence>
<comment type="caution">
    <text evidence="5">The sequence shown here is derived from an EMBL/GenBank/DDBJ whole genome shotgun (WGS) entry which is preliminary data.</text>
</comment>
<keyword evidence="1" id="KW-0805">Transcription regulation</keyword>
<accession>A0A645IPG6</accession>
<sequence length="119" mass="12932">MRGENGFNAMRQLLRQYPAVTAVMAVDDSMALGAMAAIHEAGLRIPEDISVIGFDNYAETAYWYPALTTVDHPLEKAGYMAAAAIHAGLRTPGEWEPLREILPTNLVLRKSTGEARASS</sequence>
<protein>
    <submittedName>
        <fullName evidence="5">Putative HTH-type transcriptional repressor ExuR</fullName>
    </submittedName>
</protein>
<evidence type="ECO:0000313" key="5">
    <source>
        <dbReference type="EMBL" id="MPN53235.1"/>
    </source>
</evidence>
<reference evidence="5" key="1">
    <citation type="submission" date="2019-08" db="EMBL/GenBank/DDBJ databases">
        <authorList>
            <person name="Kucharzyk K."/>
            <person name="Murdoch R.W."/>
            <person name="Higgins S."/>
            <person name="Loffler F."/>
        </authorList>
    </citation>
    <scope>NUCLEOTIDE SEQUENCE</scope>
</reference>
<dbReference type="CDD" id="cd06267">
    <property type="entry name" value="PBP1_LacI_sugar_binding-like"/>
    <property type="match status" value="1"/>
</dbReference>
<dbReference type="InterPro" id="IPR046335">
    <property type="entry name" value="LacI/GalR-like_sensor"/>
</dbReference>
<dbReference type="GO" id="GO:0000976">
    <property type="term" value="F:transcription cis-regulatory region binding"/>
    <property type="evidence" value="ECO:0007669"/>
    <property type="project" value="TreeGrafter"/>
</dbReference>
<keyword evidence="2" id="KW-0238">DNA-binding</keyword>
<dbReference type="Pfam" id="PF13377">
    <property type="entry name" value="Peripla_BP_3"/>
    <property type="match status" value="1"/>
</dbReference>
<feature type="domain" description="Transcriptional regulator LacI/GalR-like sensor" evidence="4">
    <location>
        <begin position="12"/>
        <end position="112"/>
    </location>
</feature>
<name>A0A645IPG6_9ZZZZ</name>
<dbReference type="SUPFAM" id="SSF53822">
    <property type="entry name" value="Periplasmic binding protein-like I"/>
    <property type="match status" value="1"/>
</dbReference>
<dbReference type="PANTHER" id="PTHR30146">
    <property type="entry name" value="LACI-RELATED TRANSCRIPTIONAL REPRESSOR"/>
    <property type="match status" value="1"/>
</dbReference>
<proteinExistence type="predicted"/>
<dbReference type="EMBL" id="VSSQ01120146">
    <property type="protein sequence ID" value="MPN53235.1"/>
    <property type="molecule type" value="Genomic_DNA"/>
</dbReference>
<dbReference type="AlphaFoldDB" id="A0A645IPG6"/>
<evidence type="ECO:0000256" key="1">
    <source>
        <dbReference type="ARBA" id="ARBA00023015"/>
    </source>
</evidence>
<evidence type="ECO:0000256" key="3">
    <source>
        <dbReference type="ARBA" id="ARBA00023163"/>
    </source>
</evidence>
<gene>
    <name evidence="5" type="primary">exuR_14</name>
    <name evidence="5" type="ORF">SDC9_200899</name>
</gene>